<protein>
    <submittedName>
        <fullName evidence="1">Uncharacterized protein</fullName>
    </submittedName>
</protein>
<evidence type="ECO:0000313" key="2">
    <source>
        <dbReference type="Proteomes" id="UP001172737"/>
    </source>
</evidence>
<proteinExistence type="predicted"/>
<reference evidence="1" key="1">
    <citation type="submission" date="2023-06" db="EMBL/GenBank/DDBJ databases">
        <title>Sysu t00039.</title>
        <authorList>
            <person name="Gao L."/>
            <person name="Fang B.-Z."/>
            <person name="Li W.-J."/>
        </authorList>
    </citation>
    <scope>NUCLEOTIDE SEQUENCE</scope>
    <source>
        <strain evidence="1">SYSU T00039</strain>
    </source>
</reference>
<sequence length="288" mass="29935">MLNSRYAPVVALTALAVIVIGLLGWFLAISPQLSKAGDLASTADQVRANTEQVSLASAKIDQYAALLAEESDVPDQIAANAPSRLDRDAFRTRLWDGIDDSGLNIISYEMDTSRLVEGWVIEASALTSNQVASLFQTGPVSIAGAGTQPAPATTAEAATTDAATGGWSPVVSPFAGESLIDGTLARVAVTVVVTGSPQETFAFFEAMSAPGDQLFQVHEVTQEARQGDASSITGVEDAEDGDVITTITGDLFVLDAEVFPVDEGELETVSPNGEGFIEIDGGDTQPNG</sequence>
<dbReference type="Proteomes" id="UP001172737">
    <property type="component" value="Unassembled WGS sequence"/>
</dbReference>
<accession>A0AAW7M0K7</accession>
<dbReference type="EMBL" id="JAUHPX010000001">
    <property type="protein sequence ID" value="MDN4486704.1"/>
    <property type="molecule type" value="Genomic_DNA"/>
</dbReference>
<comment type="caution">
    <text evidence="1">The sequence shown here is derived from an EMBL/GenBank/DDBJ whole genome shotgun (WGS) entry which is preliminary data.</text>
</comment>
<evidence type="ECO:0000313" key="1">
    <source>
        <dbReference type="EMBL" id="MDN4486704.1"/>
    </source>
</evidence>
<keyword evidence="2" id="KW-1185">Reference proteome</keyword>
<dbReference type="AlphaFoldDB" id="A0AAW7M0K7"/>
<gene>
    <name evidence="1" type="ORF">QQX10_00820</name>
</gene>
<dbReference type="RefSeq" id="WP_301144288.1">
    <property type="nucleotide sequence ID" value="NZ_JAUHPX010000001.1"/>
</dbReference>
<organism evidence="1 2">
    <name type="scientific">Demequina lignilytica</name>
    <dbReference type="NCBI Taxonomy" id="3051663"/>
    <lineage>
        <taxon>Bacteria</taxon>
        <taxon>Bacillati</taxon>
        <taxon>Actinomycetota</taxon>
        <taxon>Actinomycetes</taxon>
        <taxon>Micrococcales</taxon>
        <taxon>Demequinaceae</taxon>
        <taxon>Demequina</taxon>
    </lineage>
</organism>
<name>A0AAW7M0K7_9MICO</name>